<dbReference type="InterPro" id="IPR036396">
    <property type="entry name" value="Cyt_P450_sf"/>
</dbReference>
<evidence type="ECO:0000313" key="4">
    <source>
        <dbReference type="Proteomes" id="UP001224661"/>
    </source>
</evidence>
<proteinExistence type="inferred from homology"/>
<dbReference type="Gene3D" id="3.40.50.1820">
    <property type="entry name" value="alpha/beta hydrolase"/>
    <property type="match status" value="1"/>
</dbReference>
<dbReference type="Pfam" id="PF00067">
    <property type="entry name" value="p450"/>
    <property type="match status" value="1"/>
</dbReference>
<name>A0ABT6RK38_9ACTN</name>
<dbReference type="SUPFAM" id="SSF48264">
    <property type="entry name" value="Cytochrome P450"/>
    <property type="match status" value="1"/>
</dbReference>
<gene>
    <name evidence="3" type="ORF">QIS99_00255</name>
</gene>
<evidence type="ECO:0000313" key="3">
    <source>
        <dbReference type="EMBL" id="MDI3384660.1"/>
    </source>
</evidence>
<dbReference type="InterPro" id="IPR010427">
    <property type="entry name" value="DUF1023"/>
</dbReference>
<dbReference type="InterPro" id="IPR001128">
    <property type="entry name" value="Cyt_P450"/>
</dbReference>
<sequence>MVVPLSGAVRPGVPAPAPARVAAEAPLAERYAAHRANAEEAARLAHAAGAERRARAVRELAAPDRHFLEFDARGPGRTAEVLGDLHTADRVAILVPGSDTGIDTYPRFLRGALALHERLGPRVAVIAWLGYATPGTVSPAALTPGRADTAAAELRSFLHRLTTYGVPARTPVALLCHSYGSVVCARAAHGLGTPTAGTRVTDIVLYGSPGTGFDHAAELRTRARVWAGRGAHDWIAEVPHVRVELFGTTLGFGPDPVTAAFGARRFDAGDGGHPDQLAALRSGDIPLSTAVEELLRYDSPLHLFERWVLEDIEVGGVRIPRGSEVALLFGSANRDPEAFADPDRLDLSRTDNPHVSLGGGIHYCLGAPLARLELAASYGQLVRRAPGLRLSTEPRWKDGLVIRGLRELVVEV</sequence>
<protein>
    <submittedName>
        <fullName evidence="3">Cytochrome P450</fullName>
    </submittedName>
</protein>
<dbReference type="PANTHER" id="PTHR46696">
    <property type="entry name" value="P450, PUTATIVE (EUROFUNG)-RELATED"/>
    <property type="match status" value="1"/>
</dbReference>
<dbReference type="Proteomes" id="UP001224661">
    <property type="component" value="Unassembled WGS sequence"/>
</dbReference>
<comment type="caution">
    <text evidence="3">The sequence shown here is derived from an EMBL/GenBank/DDBJ whole genome shotgun (WGS) entry which is preliminary data.</text>
</comment>
<dbReference type="RefSeq" id="WP_282509129.1">
    <property type="nucleotide sequence ID" value="NZ_JASCIR010000001.1"/>
</dbReference>
<reference evidence="3 4" key="1">
    <citation type="submission" date="2023-05" db="EMBL/GenBank/DDBJ databases">
        <title>Draft genome sequence of Streptomyces sp. B-S-A8 isolated from a cave soil in Thailand.</title>
        <authorList>
            <person name="Chamroensaksri N."/>
            <person name="Muangham S."/>
        </authorList>
    </citation>
    <scope>NUCLEOTIDE SEQUENCE [LARGE SCALE GENOMIC DNA]</scope>
    <source>
        <strain evidence="3 4">B-S-A8</strain>
    </source>
</reference>
<accession>A0ABT6RK38</accession>
<dbReference type="EMBL" id="JASCIR010000001">
    <property type="protein sequence ID" value="MDI3384660.1"/>
    <property type="molecule type" value="Genomic_DNA"/>
</dbReference>
<dbReference type="PRINTS" id="PR00359">
    <property type="entry name" value="BP450"/>
</dbReference>
<evidence type="ECO:0000256" key="1">
    <source>
        <dbReference type="ARBA" id="ARBA00010617"/>
    </source>
</evidence>
<comment type="similarity">
    <text evidence="1">Belongs to the cytochrome P450 family.</text>
</comment>
<dbReference type="Gene3D" id="1.10.630.10">
    <property type="entry name" value="Cytochrome P450"/>
    <property type="match status" value="1"/>
</dbReference>
<evidence type="ECO:0000259" key="2">
    <source>
        <dbReference type="Pfam" id="PF06259"/>
    </source>
</evidence>
<dbReference type="InterPro" id="IPR029058">
    <property type="entry name" value="AB_hydrolase_fold"/>
</dbReference>
<dbReference type="Pfam" id="PF06259">
    <property type="entry name" value="Abhydrolase_8"/>
    <property type="match status" value="1"/>
</dbReference>
<dbReference type="PANTHER" id="PTHR46696:SF1">
    <property type="entry name" value="CYTOCHROME P450 YJIB-RELATED"/>
    <property type="match status" value="1"/>
</dbReference>
<dbReference type="InterPro" id="IPR002397">
    <property type="entry name" value="Cyt_P450_B"/>
</dbReference>
<organism evidence="3 4">
    <name type="scientific">Streptomyces solicavernae</name>
    <dbReference type="NCBI Taxonomy" id="3043614"/>
    <lineage>
        <taxon>Bacteria</taxon>
        <taxon>Bacillati</taxon>
        <taxon>Actinomycetota</taxon>
        <taxon>Actinomycetes</taxon>
        <taxon>Kitasatosporales</taxon>
        <taxon>Streptomycetaceae</taxon>
        <taxon>Streptomyces</taxon>
    </lineage>
</organism>
<keyword evidence="4" id="KW-1185">Reference proteome</keyword>
<feature type="domain" description="DUF1023" evidence="2">
    <location>
        <begin position="71"/>
        <end position="242"/>
    </location>
</feature>
<dbReference type="SUPFAM" id="SSF53474">
    <property type="entry name" value="alpha/beta-Hydrolases"/>
    <property type="match status" value="1"/>
</dbReference>